<evidence type="ECO:0000259" key="14">
    <source>
        <dbReference type="Pfam" id="PF15037"/>
    </source>
</evidence>
<protein>
    <recommendedName>
        <fullName evidence="17">SEFIR domain-containing protein</fullName>
    </recommendedName>
</protein>
<keyword evidence="16" id="KW-1185">Reference proteome</keyword>
<feature type="compositionally biased region" description="Basic and acidic residues" evidence="11">
    <location>
        <begin position="487"/>
        <end position="501"/>
    </location>
</feature>
<dbReference type="GO" id="GO:0006954">
    <property type="term" value="P:inflammatory response"/>
    <property type="evidence" value="ECO:0007669"/>
    <property type="project" value="UniProtKB-KW"/>
</dbReference>
<dbReference type="InterPro" id="IPR013568">
    <property type="entry name" value="SEFIR_dom"/>
</dbReference>
<feature type="compositionally biased region" description="Polar residues" evidence="11">
    <location>
        <begin position="667"/>
        <end position="676"/>
    </location>
</feature>
<keyword evidence="7 12" id="KW-0472">Membrane</keyword>
<keyword evidence="8" id="KW-0675">Receptor</keyword>
<dbReference type="Proteomes" id="UP000472271">
    <property type="component" value="Chromosome 7"/>
</dbReference>
<evidence type="ECO:0000256" key="5">
    <source>
        <dbReference type="ARBA" id="ARBA00022729"/>
    </source>
</evidence>
<reference evidence="15" key="3">
    <citation type="submission" date="2025-09" db="UniProtKB">
        <authorList>
            <consortium name="Ensembl"/>
        </authorList>
    </citation>
    <scope>IDENTIFICATION</scope>
</reference>
<evidence type="ECO:0000256" key="3">
    <source>
        <dbReference type="ARBA" id="ARBA00022475"/>
    </source>
</evidence>
<name>A0A672YHS9_9TELE</name>
<dbReference type="InterPro" id="IPR027841">
    <property type="entry name" value="IL-17_rcpt_C/E_N"/>
</dbReference>
<evidence type="ECO:0000256" key="1">
    <source>
        <dbReference type="ARBA" id="ARBA00004162"/>
    </source>
</evidence>
<keyword evidence="10" id="KW-0395">Inflammatory response</keyword>
<evidence type="ECO:0000256" key="10">
    <source>
        <dbReference type="ARBA" id="ARBA00023198"/>
    </source>
</evidence>
<evidence type="ECO:0000256" key="8">
    <source>
        <dbReference type="ARBA" id="ARBA00023170"/>
    </source>
</evidence>
<evidence type="ECO:0008006" key="17">
    <source>
        <dbReference type="Google" id="ProtNLM"/>
    </source>
</evidence>
<feature type="region of interest" description="Disordered" evidence="11">
    <location>
        <begin position="644"/>
        <end position="676"/>
    </location>
</feature>
<reference evidence="15" key="2">
    <citation type="submission" date="2025-08" db="UniProtKB">
        <authorList>
            <consortium name="Ensembl"/>
        </authorList>
    </citation>
    <scope>IDENTIFICATION</scope>
</reference>
<evidence type="ECO:0000256" key="4">
    <source>
        <dbReference type="ARBA" id="ARBA00022692"/>
    </source>
</evidence>
<feature type="domain" description="SEFIR" evidence="13">
    <location>
        <begin position="488"/>
        <end position="573"/>
    </location>
</feature>
<evidence type="ECO:0000256" key="9">
    <source>
        <dbReference type="ARBA" id="ARBA00023180"/>
    </source>
</evidence>
<sequence length="685" mass="76907">QKHNLLGGGNKQHKIQFTFHPHSHTQSKTVRPYQTLKPTAQVYLFLCHSDPIPDFHVSVNKSSKSFTVSAMPGNKVHIRWCYLTMSGRCTGDADLTTIDPSQTPSAVINFPYLLPCTCVEAYYTYSDAKRSLPKCPLRNTTITDVSDVWYSAEVELHEQLLVWRSKCPVSDAKISASLCWKQHEHLCTPVFNLSQVEKEERHKLIYNTSAVDKHPQMCVQFSLQGSHNISCPFQADMSSWEVNIEPGVQRVFVYITSSVAAKFSAQLCILKSEGCAPIGVVHSGRMNNSAITINVLLSNVTERPCVQCIFCVSDTHNRCGMYAVAALVFVVIVTLLGMFIHRLTKKGAAGWLYIQKPVLLVCSSEHPAHISAVCTLASILQADLGATVHLALWAQSSQNQPGTGVADLGPIPWLYGQWETVLKAQGNVLIIWTPEAKQTYEKWWDEMGKLDKSDKRKEDYSKAEKRHKKPKADVEENLRLNGLRPGKCKEDKTETKKDNKTDSSPQNEPCTVVAPVFRAALSCLAGAIQENKGQRVAFVYIQGHGHSKDIPRTFRGVPRYCLPHDFRGLIQELGGTTRTTENTTFRWHCWPRLMSKVLSLWLARQLTHRLQTLLPQTQEKKMKGVSVTSSEKMKGKLKLPLVFDTERPGSTPEQEPLYRSPWRPETPLSQVSPAGQTQMFVLLET</sequence>
<keyword evidence="9" id="KW-0325">Glycoprotein</keyword>
<dbReference type="PANTHER" id="PTHR15583:SF21">
    <property type="entry name" value="INTERLEUKIN-17 RECEPTOR E-LIKE"/>
    <property type="match status" value="1"/>
</dbReference>
<evidence type="ECO:0000313" key="16">
    <source>
        <dbReference type="Proteomes" id="UP000472271"/>
    </source>
</evidence>
<dbReference type="InterPro" id="IPR039465">
    <property type="entry name" value="IL-17_rcpt-like"/>
</dbReference>
<feature type="transmembrane region" description="Helical" evidence="12">
    <location>
        <begin position="320"/>
        <end position="340"/>
    </location>
</feature>
<evidence type="ECO:0000256" key="12">
    <source>
        <dbReference type="SAM" id="Phobius"/>
    </source>
</evidence>
<reference evidence="15" key="1">
    <citation type="submission" date="2019-06" db="EMBL/GenBank/DDBJ databases">
        <authorList>
            <consortium name="Wellcome Sanger Institute Data Sharing"/>
        </authorList>
    </citation>
    <scope>NUCLEOTIDE SEQUENCE [LARGE SCALE GENOMIC DNA]</scope>
</reference>
<evidence type="ECO:0000256" key="6">
    <source>
        <dbReference type="ARBA" id="ARBA00022989"/>
    </source>
</evidence>
<proteinExistence type="predicted"/>
<dbReference type="AlphaFoldDB" id="A0A672YHS9"/>
<keyword evidence="4 12" id="KW-0812">Transmembrane</keyword>
<evidence type="ECO:0000256" key="7">
    <source>
        <dbReference type="ARBA" id="ARBA00023136"/>
    </source>
</evidence>
<dbReference type="Gene3D" id="3.40.50.11530">
    <property type="match status" value="1"/>
</dbReference>
<dbReference type="PANTHER" id="PTHR15583">
    <property type="entry name" value="INTERLEUKIN-17 RECEPTOR"/>
    <property type="match status" value="1"/>
</dbReference>
<feature type="compositionally biased region" description="Basic and acidic residues" evidence="11">
    <location>
        <begin position="454"/>
        <end position="463"/>
    </location>
</feature>
<keyword evidence="6 12" id="KW-1133">Transmembrane helix</keyword>
<dbReference type="Pfam" id="PF15037">
    <property type="entry name" value="IL17_R_N"/>
    <property type="match status" value="1"/>
</dbReference>
<dbReference type="Pfam" id="PF08357">
    <property type="entry name" value="SEFIR"/>
    <property type="match status" value="2"/>
</dbReference>
<keyword evidence="5" id="KW-0732">Signal</keyword>
<comment type="subcellular location">
    <subcellularLocation>
        <location evidence="1">Cell membrane</location>
        <topology evidence="1">Single-pass membrane protein</topology>
    </subcellularLocation>
    <subcellularLocation>
        <location evidence="2">Membrane</location>
        <topology evidence="2">Single-pass type I membrane protein</topology>
    </subcellularLocation>
</comment>
<keyword evidence="3" id="KW-1003">Cell membrane</keyword>
<evidence type="ECO:0000256" key="2">
    <source>
        <dbReference type="ARBA" id="ARBA00004479"/>
    </source>
</evidence>
<dbReference type="GO" id="GO:0005886">
    <property type="term" value="C:plasma membrane"/>
    <property type="evidence" value="ECO:0007669"/>
    <property type="project" value="UniProtKB-SubCell"/>
</dbReference>
<evidence type="ECO:0000313" key="15">
    <source>
        <dbReference type="Ensembl" id="ENSSORP00005004098.1"/>
    </source>
</evidence>
<dbReference type="Ensembl" id="ENSSORT00005004218.1">
    <property type="protein sequence ID" value="ENSSORP00005004098.1"/>
    <property type="gene ID" value="ENSSORG00005002500.1"/>
</dbReference>
<organism evidence="15 16">
    <name type="scientific">Sphaeramia orbicularis</name>
    <name type="common">orbiculate cardinalfish</name>
    <dbReference type="NCBI Taxonomy" id="375764"/>
    <lineage>
        <taxon>Eukaryota</taxon>
        <taxon>Metazoa</taxon>
        <taxon>Chordata</taxon>
        <taxon>Craniata</taxon>
        <taxon>Vertebrata</taxon>
        <taxon>Euteleostomi</taxon>
        <taxon>Actinopterygii</taxon>
        <taxon>Neopterygii</taxon>
        <taxon>Teleostei</taxon>
        <taxon>Neoteleostei</taxon>
        <taxon>Acanthomorphata</taxon>
        <taxon>Gobiaria</taxon>
        <taxon>Kurtiformes</taxon>
        <taxon>Apogonoidei</taxon>
        <taxon>Apogonidae</taxon>
        <taxon>Apogoninae</taxon>
        <taxon>Sphaeramia</taxon>
    </lineage>
</organism>
<feature type="domain" description="Interleukin-17 receptor C/E N-terminal" evidence="14">
    <location>
        <begin position="108"/>
        <end position="307"/>
    </location>
</feature>
<feature type="region of interest" description="Disordered" evidence="11">
    <location>
        <begin position="454"/>
        <end position="509"/>
    </location>
</feature>
<feature type="domain" description="SEFIR" evidence="13">
    <location>
        <begin position="357"/>
        <end position="460"/>
    </location>
</feature>
<dbReference type="GO" id="GO:0030368">
    <property type="term" value="F:interleukin-17 receptor activity"/>
    <property type="evidence" value="ECO:0007669"/>
    <property type="project" value="InterPro"/>
</dbReference>
<accession>A0A672YHS9</accession>
<dbReference type="InParanoid" id="A0A672YHS9"/>
<evidence type="ECO:0000259" key="13">
    <source>
        <dbReference type="Pfam" id="PF08357"/>
    </source>
</evidence>
<evidence type="ECO:0000256" key="11">
    <source>
        <dbReference type="SAM" id="MobiDB-lite"/>
    </source>
</evidence>